<organism evidence="1 2">
    <name type="scientific">Candidatus Methanoperedens nitratireducens</name>
    <dbReference type="NCBI Taxonomy" id="1392998"/>
    <lineage>
        <taxon>Archaea</taxon>
        <taxon>Methanobacteriati</taxon>
        <taxon>Methanobacteriota</taxon>
        <taxon>Stenosarchaea group</taxon>
        <taxon>Methanomicrobia</taxon>
        <taxon>Methanosarcinales</taxon>
        <taxon>ANME-2 cluster</taxon>
        <taxon>Candidatus Methanoperedentaceae</taxon>
        <taxon>Candidatus Methanoperedens</taxon>
    </lineage>
</organism>
<name>A0A062V1U4_9EURY</name>
<dbReference type="InterPro" id="IPR009702">
    <property type="entry name" value="DUF1284"/>
</dbReference>
<dbReference type="Pfam" id="PF06935">
    <property type="entry name" value="DUF1284"/>
    <property type="match status" value="1"/>
</dbReference>
<dbReference type="AlphaFoldDB" id="A0A062V1U4"/>
<proteinExistence type="predicted"/>
<accession>A0A062V1U4</accession>
<dbReference type="EMBL" id="JMIY01000001">
    <property type="protein sequence ID" value="KCZ73066.1"/>
    <property type="molecule type" value="Genomic_DNA"/>
</dbReference>
<sequence length="124" mass="14563">MLSSMNTKLRGHHLICLNFFRGEGYSEDFIKNLYSVLRKESIEIVKGPDEVCARCPYLKNNRCSSDEYTDEMILDQDREALRLLMFKPGEVVDWKIIAAKIPQVIEEWKARFCLDCRYQEVCFG</sequence>
<dbReference type="Proteomes" id="UP000027153">
    <property type="component" value="Unassembled WGS sequence"/>
</dbReference>
<reference evidence="1 2" key="1">
    <citation type="journal article" date="2013" name="Nature">
        <title>Anaerobic oxidation of methane coupled to nitrate reduction in a novel archaeal lineage.</title>
        <authorList>
            <person name="Haroon M.F."/>
            <person name="Hu S."/>
            <person name="Shi Y."/>
            <person name="Imelfort M."/>
            <person name="Keller J."/>
            <person name="Hugenholtz P."/>
            <person name="Yuan Z."/>
            <person name="Tyson G.W."/>
        </authorList>
    </citation>
    <scope>NUCLEOTIDE SEQUENCE [LARGE SCALE GENOMIC DNA]</scope>
    <source>
        <strain evidence="1 2">ANME-2d</strain>
    </source>
</reference>
<comment type="caution">
    <text evidence="1">The sequence shown here is derived from an EMBL/GenBank/DDBJ whole genome shotgun (WGS) entry which is preliminary data.</text>
</comment>
<gene>
    <name evidence="1" type="ORF">ANME2D_00125</name>
</gene>
<evidence type="ECO:0008006" key="3">
    <source>
        <dbReference type="Google" id="ProtNLM"/>
    </source>
</evidence>
<evidence type="ECO:0000313" key="1">
    <source>
        <dbReference type="EMBL" id="KCZ73066.1"/>
    </source>
</evidence>
<keyword evidence="2" id="KW-1185">Reference proteome</keyword>
<protein>
    <recommendedName>
        <fullName evidence="3">DUF1284 domain-containing protein</fullName>
    </recommendedName>
</protein>
<evidence type="ECO:0000313" key="2">
    <source>
        <dbReference type="Proteomes" id="UP000027153"/>
    </source>
</evidence>